<dbReference type="Proteomes" id="UP001165122">
    <property type="component" value="Unassembled WGS sequence"/>
</dbReference>
<accession>A0A9W6ZB42</accession>
<dbReference type="GO" id="GO:0005739">
    <property type="term" value="C:mitochondrion"/>
    <property type="evidence" value="ECO:0007669"/>
    <property type="project" value="UniProtKB-ARBA"/>
</dbReference>
<dbReference type="OrthoDB" id="18302at2759"/>
<keyword evidence="4" id="KW-1185">Reference proteome</keyword>
<evidence type="ECO:0000313" key="4">
    <source>
        <dbReference type="Proteomes" id="UP001165122"/>
    </source>
</evidence>
<dbReference type="EMBL" id="BRXW01000377">
    <property type="protein sequence ID" value="GMH48996.1"/>
    <property type="molecule type" value="Genomic_DNA"/>
</dbReference>
<dbReference type="PANTHER" id="PTHR16255">
    <property type="entry name" value="REQUIRED FOR MEIOTIC NUCLEAR DIVISION PROTEIN 1 HOMOLOG"/>
    <property type="match status" value="1"/>
</dbReference>
<dbReference type="AlphaFoldDB" id="A0A9W6ZB42"/>
<protein>
    <recommendedName>
        <fullName evidence="2">DUF155 domain-containing protein</fullName>
    </recommendedName>
</protein>
<reference evidence="4" key="1">
    <citation type="journal article" date="2023" name="Commun. Biol.">
        <title>Genome analysis of Parmales, the sister group of diatoms, reveals the evolutionary specialization of diatoms from phago-mixotrophs to photoautotrophs.</title>
        <authorList>
            <person name="Ban H."/>
            <person name="Sato S."/>
            <person name="Yoshikawa S."/>
            <person name="Yamada K."/>
            <person name="Nakamura Y."/>
            <person name="Ichinomiya M."/>
            <person name="Sato N."/>
            <person name="Blanc-Mathieu R."/>
            <person name="Endo H."/>
            <person name="Kuwata A."/>
            <person name="Ogata H."/>
        </authorList>
    </citation>
    <scope>NUCLEOTIDE SEQUENCE [LARGE SCALE GENOMIC DNA]</scope>
    <source>
        <strain evidence="4">NIES 3700</strain>
    </source>
</reference>
<comment type="caution">
    <text evidence="3">The sequence shown here is derived from an EMBL/GenBank/DDBJ whole genome shotgun (WGS) entry which is preliminary data.</text>
</comment>
<evidence type="ECO:0000313" key="3">
    <source>
        <dbReference type="EMBL" id="GMH48996.1"/>
    </source>
</evidence>
<comment type="similarity">
    <text evidence="1">Belongs to the RMD1/sif2 family.</text>
</comment>
<dbReference type="Pfam" id="PF02582">
    <property type="entry name" value="DUF155"/>
    <property type="match status" value="1"/>
</dbReference>
<proteinExistence type="inferred from homology"/>
<organism evidence="3 4">
    <name type="scientific">Triparma laevis f. longispina</name>
    <dbReference type="NCBI Taxonomy" id="1714387"/>
    <lineage>
        <taxon>Eukaryota</taxon>
        <taxon>Sar</taxon>
        <taxon>Stramenopiles</taxon>
        <taxon>Ochrophyta</taxon>
        <taxon>Bolidophyceae</taxon>
        <taxon>Parmales</taxon>
        <taxon>Triparmaceae</taxon>
        <taxon>Triparma</taxon>
    </lineage>
</organism>
<feature type="domain" description="DUF155" evidence="2">
    <location>
        <begin position="133"/>
        <end position="306"/>
    </location>
</feature>
<dbReference type="InterPro" id="IPR051624">
    <property type="entry name" value="RMD1/Sad1-interacting"/>
</dbReference>
<gene>
    <name evidence="3" type="ORF">TrLO_g15504</name>
</gene>
<sequence>MFRSFLRPFRHLPSSLPSPSPTLRLLSTTPPTTPEPTHIPLKSIYLARTIDVIGVYQTVFGDGYVHKFGKDSVIVELPRERGGGGTIKGRIDELNEKVQSSATLLQKSSTNINPTSHFLPPPSHSPSPSSYLVVFAYGSCVFFNVPPPTQLQLLKVIKSNSTNPISSGFEHVEEYKINVNPEMERATHMGKNKVSLKKLDLKNVNVIAAIMAQSVALDYYYVIVDNMLETFTSLNRSIERTGTFTTLEKQTLFKIVAENNSIFIGLVSKLGLLERSEQAWEDNEYESIWKGMRSEFEMKERFDNLEFKLNLIQNNAKFFIEILHNQKANNAEWIIIGLIALESVLMVVDMSGNGAKVFGWMDVFS</sequence>
<name>A0A9W6ZB42_9STRA</name>
<evidence type="ECO:0000256" key="1">
    <source>
        <dbReference type="ARBA" id="ARBA00008306"/>
    </source>
</evidence>
<dbReference type="InterPro" id="IPR003734">
    <property type="entry name" value="DUF155"/>
</dbReference>
<dbReference type="PANTHER" id="PTHR16255:SF6">
    <property type="entry name" value="PROTEIN RETARDED ROOT GROWTH-LIKE"/>
    <property type="match status" value="1"/>
</dbReference>
<evidence type="ECO:0000259" key="2">
    <source>
        <dbReference type="Pfam" id="PF02582"/>
    </source>
</evidence>